<dbReference type="SUPFAM" id="SSF54001">
    <property type="entry name" value="Cysteine proteinases"/>
    <property type="match status" value="1"/>
</dbReference>
<dbReference type="Proteomes" id="UP000254919">
    <property type="component" value="Unassembled WGS sequence"/>
</dbReference>
<evidence type="ECO:0000313" key="4">
    <source>
        <dbReference type="Proteomes" id="UP000054844"/>
    </source>
</evidence>
<evidence type="ECO:0000313" key="2">
    <source>
        <dbReference type="EMBL" id="ONH84591.1"/>
    </source>
</evidence>
<gene>
    <name evidence="2" type="ORF">APZ41_003220</name>
    <name evidence="3" type="ORF">NCTC13291_00054</name>
</gene>
<dbReference type="Pfam" id="PF01841">
    <property type="entry name" value="Transglut_core"/>
    <property type="match status" value="1"/>
</dbReference>
<dbReference type="GeneID" id="99635079"/>
<dbReference type="InterPro" id="IPR002931">
    <property type="entry name" value="Transglutaminase-like"/>
</dbReference>
<dbReference type="OrthoDB" id="5438043at2"/>
<dbReference type="PANTHER" id="PTHR33490">
    <property type="entry name" value="BLR5614 PROTEIN-RELATED"/>
    <property type="match status" value="1"/>
</dbReference>
<dbReference type="Gene3D" id="3.10.620.30">
    <property type="match status" value="1"/>
</dbReference>
<name>A0A1S8D8F4_9PROT</name>
<dbReference type="EMBL" id="LLWF02000005">
    <property type="protein sequence ID" value="ONH84591.1"/>
    <property type="molecule type" value="Genomic_DNA"/>
</dbReference>
<dbReference type="Gene3D" id="2.60.40.2250">
    <property type="match status" value="1"/>
</dbReference>
<dbReference type="Proteomes" id="UP000054844">
    <property type="component" value="Unassembled WGS sequence"/>
</dbReference>
<dbReference type="AlphaFoldDB" id="A0A1S8D8F4"/>
<dbReference type="PANTHER" id="PTHR33490:SF12">
    <property type="entry name" value="BLL5557 PROTEIN"/>
    <property type="match status" value="1"/>
</dbReference>
<evidence type="ECO:0000259" key="1">
    <source>
        <dbReference type="SMART" id="SM00460"/>
    </source>
</evidence>
<feature type="domain" description="Transglutaminase-like" evidence="1">
    <location>
        <begin position="164"/>
        <end position="228"/>
    </location>
</feature>
<evidence type="ECO:0000313" key="3">
    <source>
        <dbReference type="EMBL" id="SUE37236.1"/>
    </source>
</evidence>
<reference evidence="2 4" key="1">
    <citation type="submission" date="2016-12" db="EMBL/GenBank/DDBJ databases">
        <title>Draft genome sequence of Roseomonas mucosa strain AU37, isolated from a peripheral intravenous catheter.</title>
        <authorList>
            <person name="Choudhury M.A."/>
            <person name="Sidjabat H.E."/>
            <person name="Wailan A.M."/>
            <person name="Zhang L."/>
            <person name="Marsh N.M."/>
            <person name="Rickard C.M."/>
            <person name="Davies M."/>
            <person name="Mcmillan D.J."/>
        </authorList>
    </citation>
    <scope>NUCLEOTIDE SEQUENCE [LARGE SCALE GENOMIC DNA]</scope>
    <source>
        <strain evidence="2 4">SAVE376</strain>
    </source>
</reference>
<organism evidence="2 4">
    <name type="scientific">Roseomonas mucosa</name>
    <dbReference type="NCBI Taxonomy" id="207340"/>
    <lineage>
        <taxon>Bacteria</taxon>
        <taxon>Pseudomonadati</taxon>
        <taxon>Pseudomonadota</taxon>
        <taxon>Alphaproteobacteria</taxon>
        <taxon>Acetobacterales</taxon>
        <taxon>Roseomonadaceae</taxon>
        <taxon>Roseomonas</taxon>
    </lineage>
</organism>
<keyword evidence="4" id="KW-1185">Reference proteome</keyword>
<accession>A0A1S8D8F4</accession>
<dbReference type="SMART" id="SM00460">
    <property type="entry name" value="TGc"/>
    <property type="match status" value="1"/>
</dbReference>
<dbReference type="EMBL" id="UGVN01000001">
    <property type="protein sequence ID" value="SUE37236.1"/>
    <property type="molecule type" value="Genomic_DNA"/>
</dbReference>
<proteinExistence type="predicted"/>
<dbReference type="STRING" id="207340.APZ41_003220"/>
<dbReference type="InterPro" id="IPR038765">
    <property type="entry name" value="Papain-like_cys_pep_sf"/>
</dbReference>
<sequence length="285" mass="30899">MARPPRSLGCTLDYQASGPSTFVFAVRPSEDPPARQKILRESLTLSTGQPGEEWRSVDGIRWLRVLAPAGLVQLRYEAEVQGEPVVHDPAGITEMPVQQVPQEALHFLLPSRYCESDRLTGFAQAQFGGLAQGHSRVAAVCDYIYQRTAYQRGSTDVRTTALDVLTDAAGVCRDFAHLGIALTRALGIPARFLAAYAPHLQPPDFHAIFEALLMGPEGPCWYVFDATRQTALDGVARIAVGQDASQVAFCSIWGNAQATGMKVRCDPEPGTTKEWTTAAVSVSRG</sequence>
<protein>
    <submittedName>
        <fullName evidence="3">Transglutaminase-like superfamily</fullName>
    </submittedName>
</protein>
<reference evidence="3 5" key="2">
    <citation type="submission" date="2018-06" db="EMBL/GenBank/DDBJ databases">
        <authorList>
            <consortium name="Pathogen Informatics"/>
            <person name="Doyle S."/>
        </authorList>
    </citation>
    <scope>NUCLEOTIDE SEQUENCE [LARGE SCALE GENOMIC DNA]</scope>
    <source>
        <strain evidence="3 5">NCTC13291</strain>
    </source>
</reference>
<dbReference type="RefSeq" id="WP_019462763.1">
    <property type="nucleotide sequence ID" value="NZ_AP031462.1"/>
</dbReference>
<evidence type="ECO:0000313" key="5">
    <source>
        <dbReference type="Proteomes" id="UP000254919"/>
    </source>
</evidence>